<feature type="compositionally biased region" description="Basic and acidic residues" evidence="1">
    <location>
        <begin position="34"/>
        <end position="47"/>
    </location>
</feature>
<dbReference type="EMBL" id="KL142425">
    <property type="protein sequence ID" value="KDR66300.1"/>
    <property type="molecule type" value="Genomic_DNA"/>
</dbReference>
<sequence length="99" mass="11017">MTNVRPGVQGRKVEADDETGKAGKFYCSNISDQLARDSDHKGRRAENVDLDQSSELDIDEGGGETYPERPSSTRSLSEYSKVHPRTETHKYQAETLTNA</sequence>
<organism evidence="2 3">
    <name type="scientific">Galerina marginata (strain CBS 339.88)</name>
    <dbReference type="NCBI Taxonomy" id="685588"/>
    <lineage>
        <taxon>Eukaryota</taxon>
        <taxon>Fungi</taxon>
        <taxon>Dikarya</taxon>
        <taxon>Basidiomycota</taxon>
        <taxon>Agaricomycotina</taxon>
        <taxon>Agaricomycetes</taxon>
        <taxon>Agaricomycetidae</taxon>
        <taxon>Agaricales</taxon>
        <taxon>Agaricineae</taxon>
        <taxon>Strophariaceae</taxon>
        <taxon>Galerina</taxon>
    </lineage>
</organism>
<feature type="compositionally biased region" description="Basic and acidic residues" evidence="1">
    <location>
        <begin position="80"/>
        <end position="92"/>
    </location>
</feature>
<feature type="region of interest" description="Disordered" evidence="1">
    <location>
        <begin position="1"/>
        <end position="99"/>
    </location>
</feature>
<dbReference type="Proteomes" id="UP000027222">
    <property type="component" value="Unassembled WGS sequence"/>
</dbReference>
<dbReference type="HOGENOM" id="CLU_2320563_0_0_1"/>
<proteinExistence type="predicted"/>
<gene>
    <name evidence="2" type="ORF">GALMADRAFT_232645</name>
</gene>
<protein>
    <submittedName>
        <fullName evidence="2">Uncharacterized protein</fullName>
    </submittedName>
</protein>
<dbReference type="AlphaFoldDB" id="A0A067S624"/>
<feature type="compositionally biased region" description="Basic and acidic residues" evidence="1">
    <location>
        <begin position="11"/>
        <end position="21"/>
    </location>
</feature>
<feature type="compositionally biased region" description="Acidic residues" evidence="1">
    <location>
        <begin position="48"/>
        <end position="62"/>
    </location>
</feature>
<evidence type="ECO:0000256" key="1">
    <source>
        <dbReference type="SAM" id="MobiDB-lite"/>
    </source>
</evidence>
<evidence type="ECO:0000313" key="3">
    <source>
        <dbReference type="Proteomes" id="UP000027222"/>
    </source>
</evidence>
<keyword evidence="3" id="KW-1185">Reference proteome</keyword>
<reference evidence="3" key="1">
    <citation type="journal article" date="2014" name="Proc. Natl. Acad. Sci. U.S.A.">
        <title>Extensive sampling of basidiomycete genomes demonstrates inadequacy of the white-rot/brown-rot paradigm for wood decay fungi.</title>
        <authorList>
            <person name="Riley R."/>
            <person name="Salamov A.A."/>
            <person name="Brown D.W."/>
            <person name="Nagy L.G."/>
            <person name="Floudas D."/>
            <person name="Held B.W."/>
            <person name="Levasseur A."/>
            <person name="Lombard V."/>
            <person name="Morin E."/>
            <person name="Otillar R."/>
            <person name="Lindquist E.A."/>
            <person name="Sun H."/>
            <person name="LaButti K.M."/>
            <person name="Schmutz J."/>
            <person name="Jabbour D."/>
            <person name="Luo H."/>
            <person name="Baker S.E."/>
            <person name="Pisabarro A.G."/>
            <person name="Walton J.D."/>
            <person name="Blanchette R.A."/>
            <person name="Henrissat B."/>
            <person name="Martin F."/>
            <person name="Cullen D."/>
            <person name="Hibbett D.S."/>
            <person name="Grigoriev I.V."/>
        </authorList>
    </citation>
    <scope>NUCLEOTIDE SEQUENCE [LARGE SCALE GENOMIC DNA]</scope>
    <source>
        <strain evidence="3">CBS 339.88</strain>
    </source>
</reference>
<evidence type="ECO:0000313" key="2">
    <source>
        <dbReference type="EMBL" id="KDR66300.1"/>
    </source>
</evidence>
<name>A0A067S624_GALM3</name>
<accession>A0A067S624</accession>